<evidence type="ECO:0008006" key="5">
    <source>
        <dbReference type="Google" id="ProtNLM"/>
    </source>
</evidence>
<name>A0A6J8AUY7_MYTCO</name>
<organism evidence="3 4">
    <name type="scientific">Mytilus coruscus</name>
    <name type="common">Sea mussel</name>
    <dbReference type="NCBI Taxonomy" id="42192"/>
    <lineage>
        <taxon>Eukaryota</taxon>
        <taxon>Metazoa</taxon>
        <taxon>Spiralia</taxon>
        <taxon>Lophotrochozoa</taxon>
        <taxon>Mollusca</taxon>
        <taxon>Bivalvia</taxon>
        <taxon>Autobranchia</taxon>
        <taxon>Pteriomorphia</taxon>
        <taxon>Mytilida</taxon>
        <taxon>Mytiloidea</taxon>
        <taxon>Mytilidae</taxon>
        <taxon>Mytilinae</taxon>
        <taxon>Mytilus</taxon>
    </lineage>
</organism>
<feature type="region of interest" description="Disordered" evidence="1">
    <location>
        <begin position="51"/>
        <end position="88"/>
    </location>
</feature>
<evidence type="ECO:0000256" key="2">
    <source>
        <dbReference type="SAM" id="Phobius"/>
    </source>
</evidence>
<dbReference type="Gene3D" id="2.170.300.10">
    <property type="entry name" value="Tie2 ligand-binding domain superfamily"/>
    <property type="match status" value="1"/>
</dbReference>
<keyword evidence="2" id="KW-0812">Transmembrane</keyword>
<protein>
    <recommendedName>
        <fullName evidence="5">MEGF10_11</fullName>
    </recommendedName>
</protein>
<dbReference type="Proteomes" id="UP000507470">
    <property type="component" value="Unassembled WGS sequence"/>
</dbReference>
<dbReference type="AlphaFoldDB" id="A0A6J8AUY7"/>
<keyword evidence="4" id="KW-1185">Reference proteome</keyword>
<evidence type="ECO:0000313" key="4">
    <source>
        <dbReference type="Proteomes" id="UP000507470"/>
    </source>
</evidence>
<evidence type="ECO:0000313" key="3">
    <source>
        <dbReference type="EMBL" id="CAC5374520.1"/>
    </source>
</evidence>
<feature type="transmembrane region" description="Helical" evidence="2">
    <location>
        <begin position="178"/>
        <end position="204"/>
    </location>
</feature>
<evidence type="ECO:0000256" key="1">
    <source>
        <dbReference type="SAM" id="MobiDB-lite"/>
    </source>
</evidence>
<sequence length="235" mass="26502">MKENITHKHGLKQWSLDELRQHLFNEISILEAGQRVNLESDETLHSPVYLAKTDTNNNNNNITESHREVSNSIPNYNNNDNTPDSSDQQDIAKTASAMHCTTYSQALLKTAIATVHSNAQVSCVSGFYGNLCRQKCNNTCESGLCDFNTGFCLHGCMTGWEGIFCEVIISTTTVSSSLSAVIIVIIVILSVLVIIFLATLVRVWRIRRRQWRYFFPGRKVKNDMQLDIETLINTQ</sequence>
<keyword evidence="2" id="KW-0472">Membrane</keyword>
<reference evidence="3 4" key="1">
    <citation type="submission" date="2020-06" db="EMBL/GenBank/DDBJ databases">
        <authorList>
            <person name="Li R."/>
            <person name="Bekaert M."/>
        </authorList>
    </citation>
    <scope>NUCLEOTIDE SEQUENCE [LARGE SCALE GENOMIC DNA]</scope>
    <source>
        <strain evidence="4">wild</strain>
    </source>
</reference>
<keyword evidence="2" id="KW-1133">Transmembrane helix</keyword>
<proteinExistence type="predicted"/>
<feature type="compositionally biased region" description="Low complexity" evidence="1">
    <location>
        <begin position="70"/>
        <end position="88"/>
    </location>
</feature>
<accession>A0A6J8AUY7</accession>
<dbReference type="EMBL" id="CACVKT020002011">
    <property type="protein sequence ID" value="CAC5374520.1"/>
    <property type="molecule type" value="Genomic_DNA"/>
</dbReference>
<gene>
    <name evidence="3" type="ORF">MCOR_11880</name>
</gene>